<dbReference type="EMBL" id="BMAO01038340">
    <property type="protein sequence ID" value="GFR24160.1"/>
    <property type="molecule type" value="Genomic_DNA"/>
</dbReference>
<evidence type="ECO:0000313" key="2">
    <source>
        <dbReference type="EMBL" id="GFR24160.1"/>
    </source>
</evidence>
<proteinExistence type="predicted"/>
<comment type="caution">
    <text evidence="2">The sequence shown here is derived from an EMBL/GenBank/DDBJ whole genome shotgun (WGS) entry which is preliminary data.</text>
</comment>
<name>A0A8X6LW35_TRICU</name>
<keyword evidence="3" id="KW-1185">Reference proteome</keyword>
<dbReference type="Proteomes" id="UP000887116">
    <property type="component" value="Unassembled WGS sequence"/>
</dbReference>
<evidence type="ECO:0000313" key="3">
    <source>
        <dbReference type="Proteomes" id="UP000887116"/>
    </source>
</evidence>
<sequence>MSLSNSSESDYDMEGFQPEVPVSPLRRRPLPVSGSSKGGLAHYFMGAERNQQKSSQSSEGSSRSYSGTIPQASPTTSDI</sequence>
<protein>
    <submittedName>
        <fullName evidence="2">Uncharacterized protein</fullName>
    </submittedName>
</protein>
<feature type="compositionally biased region" description="Low complexity" evidence="1">
    <location>
        <begin position="20"/>
        <end position="35"/>
    </location>
</feature>
<accession>A0A8X6LW35</accession>
<reference evidence="2" key="1">
    <citation type="submission" date="2020-07" db="EMBL/GenBank/DDBJ databases">
        <title>Multicomponent nature underlies the extraordinary mechanical properties of spider dragline silk.</title>
        <authorList>
            <person name="Kono N."/>
            <person name="Nakamura H."/>
            <person name="Mori M."/>
            <person name="Yoshida Y."/>
            <person name="Ohtoshi R."/>
            <person name="Malay A.D."/>
            <person name="Moran D.A.P."/>
            <person name="Tomita M."/>
            <person name="Numata K."/>
            <person name="Arakawa K."/>
        </authorList>
    </citation>
    <scope>NUCLEOTIDE SEQUENCE</scope>
</reference>
<gene>
    <name evidence="2" type="ORF">TNCT_136501</name>
</gene>
<evidence type="ECO:0000256" key="1">
    <source>
        <dbReference type="SAM" id="MobiDB-lite"/>
    </source>
</evidence>
<feature type="region of interest" description="Disordered" evidence="1">
    <location>
        <begin position="1"/>
        <end position="79"/>
    </location>
</feature>
<dbReference type="AlphaFoldDB" id="A0A8X6LW35"/>
<feature type="compositionally biased region" description="Polar residues" evidence="1">
    <location>
        <begin position="67"/>
        <end position="79"/>
    </location>
</feature>
<organism evidence="2 3">
    <name type="scientific">Trichonephila clavata</name>
    <name type="common">Joro spider</name>
    <name type="synonym">Nephila clavata</name>
    <dbReference type="NCBI Taxonomy" id="2740835"/>
    <lineage>
        <taxon>Eukaryota</taxon>
        <taxon>Metazoa</taxon>
        <taxon>Ecdysozoa</taxon>
        <taxon>Arthropoda</taxon>
        <taxon>Chelicerata</taxon>
        <taxon>Arachnida</taxon>
        <taxon>Araneae</taxon>
        <taxon>Araneomorphae</taxon>
        <taxon>Entelegynae</taxon>
        <taxon>Araneoidea</taxon>
        <taxon>Nephilidae</taxon>
        <taxon>Trichonephila</taxon>
    </lineage>
</organism>
<feature type="compositionally biased region" description="Low complexity" evidence="1">
    <location>
        <begin position="52"/>
        <end position="66"/>
    </location>
</feature>